<name>A0ABD1HLI3_SALDI</name>
<feature type="domain" description="Neprosin PEP catalytic" evidence="2">
    <location>
        <begin position="134"/>
        <end position="393"/>
    </location>
</feature>
<keyword evidence="1" id="KW-0732">Signal</keyword>
<dbReference type="Pfam" id="PF03080">
    <property type="entry name" value="Neprosin"/>
    <property type="match status" value="1"/>
</dbReference>
<organism evidence="3 4">
    <name type="scientific">Salvia divinorum</name>
    <name type="common">Maria pastora</name>
    <name type="synonym">Diviner's sage</name>
    <dbReference type="NCBI Taxonomy" id="28513"/>
    <lineage>
        <taxon>Eukaryota</taxon>
        <taxon>Viridiplantae</taxon>
        <taxon>Streptophyta</taxon>
        <taxon>Embryophyta</taxon>
        <taxon>Tracheophyta</taxon>
        <taxon>Spermatophyta</taxon>
        <taxon>Magnoliopsida</taxon>
        <taxon>eudicotyledons</taxon>
        <taxon>Gunneridae</taxon>
        <taxon>Pentapetalae</taxon>
        <taxon>asterids</taxon>
        <taxon>lamiids</taxon>
        <taxon>Lamiales</taxon>
        <taxon>Lamiaceae</taxon>
        <taxon>Nepetoideae</taxon>
        <taxon>Mentheae</taxon>
        <taxon>Salviinae</taxon>
        <taxon>Salvia</taxon>
        <taxon>Salvia subgen. Calosphace</taxon>
    </lineage>
</organism>
<dbReference type="PROSITE" id="PS52045">
    <property type="entry name" value="NEPROSIN_PEP_CD"/>
    <property type="match status" value="1"/>
</dbReference>
<protein>
    <recommendedName>
        <fullName evidence="2">Neprosin PEP catalytic domain-containing protein</fullName>
    </recommendedName>
</protein>
<evidence type="ECO:0000256" key="1">
    <source>
        <dbReference type="SAM" id="SignalP"/>
    </source>
</evidence>
<dbReference type="PANTHER" id="PTHR31589:SF111">
    <property type="entry name" value="NEPROSIN DOMAIN-CONTAINING PROTEIN"/>
    <property type="match status" value="1"/>
</dbReference>
<sequence>MGFKYLMILLLLPSILCSRKEPLKLDRKSKIHKNHAILSIHSEDGDIIDCIDIYKQPAFDHPALKDHKIQMSPSQSHEDVAVQRETARGSRATVTSQLWHKNGSCPKGTVPIRRAKDMHLPNYERKKAMFSRHNHSIGQHWLRPNYALGILHTEGYAYIGGKADMVVQYPKVELDDEYSTSRVSLKTGPYYDFEAMEAGWQVNPTVYGDRKTRLFVYWTIDAANKTGCFDVTCPGFVQTSSEIALGAVIYPIAEPNDLPYQITVFIYRDPYTGNWWMQYGEQTNIGYWPPELFLRIRNQAETVQWGGEVHSKRVGVTPHTATAMGSGQWPIHMFHNSGMMTRMRVLLGNVLKFPDWAFEYADEYRCYDVEYVSDYVYDPEFYFGGPGRSYGCP</sequence>
<dbReference type="Proteomes" id="UP001567538">
    <property type="component" value="Unassembled WGS sequence"/>
</dbReference>
<dbReference type="PANTHER" id="PTHR31589">
    <property type="entry name" value="PROTEIN, PUTATIVE (DUF239)-RELATED-RELATED"/>
    <property type="match status" value="1"/>
</dbReference>
<dbReference type="InterPro" id="IPR053168">
    <property type="entry name" value="Glutamic_endopeptidase"/>
</dbReference>
<feature type="chain" id="PRO_5044854036" description="Neprosin PEP catalytic domain-containing protein" evidence="1">
    <location>
        <begin position="18"/>
        <end position="393"/>
    </location>
</feature>
<gene>
    <name evidence="3" type="ORF">AAHA92_07912</name>
</gene>
<comment type="caution">
    <text evidence="3">The sequence shown here is derived from an EMBL/GenBank/DDBJ whole genome shotgun (WGS) entry which is preliminary data.</text>
</comment>
<keyword evidence="4" id="KW-1185">Reference proteome</keyword>
<feature type="signal peptide" evidence="1">
    <location>
        <begin position="1"/>
        <end position="17"/>
    </location>
</feature>
<dbReference type="Gene3D" id="3.90.1320.10">
    <property type="entry name" value="Outer-capsid protein sigma 3, large lobe"/>
    <property type="match status" value="1"/>
</dbReference>
<dbReference type="AlphaFoldDB" id="A0ABD1HLI3"/>
<dbReference type="Pfam" id="PF14365">
    <property type="entry name" value="Neprosin_AP"/>
    <property type="match status" value="1"/>
</dbReference>
<evidence type="ECO:0000313" key="3">
    <source>
        <dbReference type="EMBL" id="KAL1557323.1"/>
    </source>
</evidence>
<reference evidence="3 4" key="1">
    <citation type="submission" date="2024-06" db="EMBL/GenBank/DDBJ databases">
        <title>A chromosome level genome sequence of Diviner's sage (Salvia divinorum).</title>
        <authorList>
            <person name="Ford S.A."/>
            <person name="Ro D.-K."/>
            <person name="Ness R.W."/>
            <person name="Phillips M.A."/>
        </authorList>
    </citation>
    <scope>NUCLEOTIDE SEQUENCE [LARGE SCALE GENOMIC DNA]</scope>
    <source>
        <strain evidence="3">SAF-2024a</strain>
        <tissue evidence="3">Leaf</tissue>
    </source>
</reference>
<proteinExistence type="predicted"/>
<evidence type="ECO:0000313" key="4">
    <source>
        <dbReference type="Proteomes" id="UP001567538"/>
    </source>
</evidence>
<dbReference type="EMBL" id="JBEAFC010000004">
    <property type="protein sequence ID" value="KAL1557323.1"/>
    <property type="molecule type" value="Genomic_DNA"/>
</dbReference>
<evidence type="ECO:0000259" key="2">
    <source>
        <dbReference type="PROSITE" id="PS52045"/>
    </source>
</evidence>
<dbReference type="InterPro" id="IPR025521">
    <property type="entry name" value="Neprosin_propep"/>
</dbReference>
<dbReference type="InterPro" id="IPR004314">
    <property type="entry name" value="Neprosin"/>
</dbReference>
<accession>A0ABD1HLI3</accession>